<dbReference type="OrthoDB" id="8480759at2"/>
<keyword evidence="2" id="KW-1185">Reference proteome</keyword>
<organism evidence="1 2">
    <name type="scientific">Helicobacter didelphidarum</name>
    <dbReference type="NCBI Taxonomy" id="2040648"/>
    <lineage>
        <taxon>Bacteria</taxon>
        <taxon>Pseudomonadati</taxon>
        <taxon>Campylobacterota</taxon>
        <taxon>Epsilonproteobacteria</taxon>
        <taxon>Campylobacterales</taxon>
        <taxon>Helicobacteraceae</taxon>
        <taxon>Helicobacter</taxon>
    </lineage>
</organism>
<dbReference type="EMBL" id="NXLQ01000014">
    <property type="protein sequence ID" value="RDU65297.1"/>
    <property type="molecule type" value="Genomic_DNA"/>
</dbReference>
<dbReference type="Pfam" id="PF14113">
    <property type="entry name" value="Tae4"/>
    <property type="match status" value="1"/>
</dbReference>
<comment type="caution">
    <text evidence="1">The sequence shown here is derived from an EMBL/GenBank/DDBJ whole genome shotgun (WGS) entry which is preliminary data.</text>
</comment>
<dbReference type="Gene3D" id="3.90.1720.70">
    <property type="match status" value="1"/>
</dbReference>
<protein>
    <recommendedName>
        <fullName evidence="3">Type VI secretion system amidase effector protein Tae4</fullName>
    </recommendedName>
</protein>
<sequence length="190" mass="22017">MNKAYKEINALSVPQRYTLVGGQLLEIYNPNNKHTENTCAMQISYMLNKNGMFIENYISQRVSKQPAGVKDDFVLVGSDKHNYIVRVETLIKLFQLENFWGHADEPYNPKEMTTKQENINFYNNEFSKFDKSGVVAMIISGWNNAGGHITLWDGANELNKIFLDYDENLYNNYLLYGNAIVTALYFWELK</sequence>
<reference evidence="1 2" key="1">
    <citation type="submission" date="2018-04" db="EMBL/GenBank/DDBJ databases">
        <title>Novel Campyloabacter and Helicobacter Species and Strains.</title>
        <authorList>
            <person name="Mannion A.J."/>
            <person name="Shen Z."/>
            <person name="Fox J.G."/>
        </authorList>
    </citation>
    <scope>NUCLEOTIDE SEQUENCE [LARGE SCALE GENOMIC DNA]</scope>
    <source>
        <strain evidence="1 2">MIT 17-337</strain>
    </source>
</reference>
<evidence type="ECO:0008006" key="3">
    <source>
        <dbReference type="Google" id="ProtNLM"/>
    </source>
</evidence>
<gene>
    <name evidence="1" type="ORF">CQA53_06650</name>
</gene>
<name>A0A3D8IIZ5_9HELI</name>
<dbReference type="AlphaFoldDB" id="A0A3D8IIZ5"/>
<accession>A0A3D8IIZ5</accession>
<evidence type="ECO:0000313" key="2">
    <source>
        <dbReference type="Proteomes" id="UP000256379"/>
    </source>
</evidence>
<dbReference type="Proteomes" id="UP000256379">
    <property type="component" value="Unassembled WGS sequence"/>
</dbReference>
<proteinExistence type="predicted"/>
<dbReference type="InterPro" id="IPR025562">
    <property type="entry name" value="Tae4"/>
</dbReference>
<evidence type="ECO:0000313" key="1">
    <source>
        <dbReference type="EMBL" id="RDU65297.1"/>
    </source>
</evidence>